<reference evidence="1 2" key="1">
    <citation type="submission" date="2016-04" db="EMBL/GenBank/DDBJ databases">
        <title>Draft genome sequence of freshwater magnetotactic bacteria Magnetospirillum marisnigri SP-1 and Magnetospirillum moscoviense BB-1.</title>
        <authorList>
            <person name="Koziaeva V."/>
            <person name="Dziuba M.V."/>
            <person name="Ivanov T.M."/>
            <person name="Kuznetsov B."/>
            <person name="Grouzdev D.S."/>
        </authorList>
    </citation>
    <scope>NUCLEOTIDE SEQUENCE [LARGE SCALE GENOMIC DNA]</scope>
    <source>
        <strain evidence="1 2">SP-1</strain>
    </source>
</reference>
<dbReference type="InterPro" id="IPR021508">
    <property type="entry name" value="Gp17-like"/>
</dbReference>
<comment type="caution">
    <text evidence="1">The sequence shown here is derived from an EMBL/GenBank/DDBJ whole genome shotgun (WGS) entry which is preliminary data.</text>
</comment>
<organism evidence="1 2">
    <name type="scientific">Paramagnetospirillum marisnigri</name>
    <dbReference type="NCBI Taxonomy" id="1285242"/>
    <lineage>
        <taxon>Bacteria</taxon>
        <taxon>Pseudomonadati</taxon>
        <taxon>Pseudomonadota</taxon>
        <taxon>Alphaproteobacteria</taxon>
        <taxon>Rhodospirillales</taxon>
        <taxon>Magnetospirillaceae</taxon>
        <taxon>Paramagnetospirillum</taxon>
    </lineage>
</organism>
<dbReference type="Proteomes" id="UP000078428">
    <property type="component" value="Unassembled WGS sequence"/>
</dbReference>
<evidence type="ECO:0000313" key="2">
    <source>
        <dbReference type="Proteomes" id="UP000078428"/>
    </source>
</evidence>
<dbReference type="Gene3D" id="3.30.2000.30">
    <property type="match status" value="1"/>
</dbReference>
<name>A0A178MUL6_9PROT</name>
<dbReference type="AlphaFoldDB" id="A0A178MUL6"/>
<accession>A0A178MUL6</accession>
<dbReference type="Pfam" id="PF11367">
    <property type="entry name" value="Tail_completion_gp17"/>
    <property type="match status" value="1"/>
</dbReference>
<gene>
    <name evidence="1" type="ORF">A6A04_13460</name>
</gene>
<dbReference type="EMBL" id="LWQT01000038">
    <property type="protein sequence ID" value="OAN53894.1"/>
    <property type="molecule type" value="Genomic_DNA"/>
</dbReference>
<evidence type="ECO:0000313" key="1">
    <source>
        <dbReference type="EMBL" id="OAN53894.1"/>
    </source>
</evidence>
<dbReference type="STRING" id="1285242.A6A04_13460"/>
<proteinExistence type="predicted"/>
<sequence>MTAPQRVTAPFVTFQRISGTRWRTITGPTGMAQPRIQIDAYATTYAGAKALATTIRQAIDGYRGAIGGVRVGGIALVSDQDLYEGDVNPALYRVSMDFMVTHDE</sequence>
<protein>
    <recommendedName>
        <fullName evidence="3">DUF3168 domain-containing protein</fullName>
    </recommendedName>
</protein>
<keyword evidence="2" id="KW-1185">Reference proteome</keyword>
<dbReference type="InterPro" id="IPR053745">
    <property type="entry name" value="Viral_Tail_Comp_sf"/>
</dbReference>
<evidence type="ECO:0008006" key="3">
    <source>
        <dbReference type="Google" id="ProtNLM"/>
    </source>
</evidence>